<dbReference type="Proteomes" id="UP001215827">
    <property type="component" value="Chromosome"/>
</dbReference>
<keyword evidence="3" id="KW-1185">Reference proteome</keyword>
<evidence type="ECO:0000313" key="3">
    <source>
        <dbReference type="Proteomes" id="UP001215827"/>
    </source>
</evidence>
<accession>A0ABY8FRN6</accession>
<organism evidence="2 3">
    <name type="scientific">Altererythrobacter arenosus</name>
    <dbReference type="NCBI Taxonomy" id="3032592"/>
    <lineage>
        <taxon>Bacteria</taxon>
        <taxon>Pseudomonadati</taxon>
        <taxon>Pseudomonadota</taxon>
        <taxon>Alphaproteobacteria</taxon>
        <taxon>Sphingomonadales</taxon>
        <taxon>Erythrobacteraceae</taxon>
        <taxon>Altererythrobacter</taxon>
    </lineage>
</organism>
<proteinExistence type="predicted"/>
<protein>
    <submittedName>
        <fullName evidence="2">Uncharacterized protein</fullName>
    </submittedName>
</protein>
<dbReference type="EMBL" id="CP121106">
    <property type="protein sequence ID" value="WFL76066.1"/>
    <property type="molecule type" value="Genomic_DNA"/>
</dbReference>
<sequence length="50" mass="4971">MTNASQGVTRPINSVRAGVMAAALAVAACFGAAMSFANEPAEAANTTDQN</sequence>
<reference evidence="2 3" key="1">
    <citation type="submission" date="2023-03" db="EMBL/GenBank/DDBJ databases">
        <title>Altererythrobacter sp. CAU 1644 isolated from sand.</title>
        <authorList>
            <person name="Kim W."/>
        </authorList>
    </citation>
    <scope>NUCLEOTIDE SEQUENCE [LARGE SCALE GENOMIC DNA]</scope>
    <source>
        <strain evidence="2 3">CAU 1644</strain>
    </source>
</reference>
<name>A0ABY8FRN6_9SPHN</name>
<keyword evidence="1" id="KW-0732">Signal</keyword>
<gene>
    <name evidence="2" type="ORF">P7228_08600</name>
</gene>
<evidence type="ECO:0000256" key="1">
    <source>
        <dbReference type="SAM" id="SignalP"/>
    </source>
</evidence>
<dbReference type="RefSeq" id="WP_278014832.1">
    <property type="nucleotide sequence ID" value="NZ_CP121106.1"/>
</dbReference>
<feature type="chain" id="PRO_5046762454" evidence="1">
    <location>
        <begin position="38"/>
        <end position="50"/>
    </location>
</feature>
<feature type="signal peptide" evidence="1">
    <location>
        <begin position="1"/>
        <end position="37"/>
    </location>
</feature>
<evidence type="ECO:0000313" key="2">
    <source>
        <dbReference type="EMBL" id="WFL76066.1"/>
    </source>
</evidence>